<name>A0A7K0JHX0_PHOVU</name>
<organism evidence="1 2">
    <name type="scientific">Phocaeicola vulgatus</name>
    <name type="common">Bacteroides vulgatus</name>
    <dbReference type="NCBI Taxonomy" id="821"/>
    <lineage>
        <taxon>Bacteria</taxon>
        <taxon>Pseudomonadati</taxon>
        <taxon>Bacteroidota</taxon>
        <taxon>Bacteroidia</taxon>
        <taxon>Bacteroidales</taxon>
        <taxon>Bacteroidaceae</taxon>
        <taxon>Phocaeicola</taxon>
    </lineage>
</organism>
<dbReference type="AlphaFoldDB" id="A0A7K0JHX0"/>
<reference evidence="1 2" key="1">
    <citation type="submission" date="2019-09" db="EMBL/GenBank/DDBJ databases">
        <title>In-depth cultivation of the pig gut microbiome towards novel bacterial diversity and tailored functional studies.</title>
        <authorList>
            <person name="Wylensek D."/>
            <person name="Hitch T.C.A."/>
            <person name="Clavel T."/>
        </authorList>
    </citation>
    <scope>NUCLEOTIDE SEQUENCE [LARGE SCALE GENOMIC DNA]</scope>
    <source>
        <strain evidence="1 2">WCA-389-WT-3C</strain>
    </source>
</reference>
<gene>
    <name evidence="1" type="ORF">FYJ30_15310</name>
</gene>
<accession>A0A7K0JHX0</accession>
<evidence type="ECO:0000313" key="1">
    <source>
        <dbReference type="EMBL" id="MSS49622.1"/>
    </source>
</evidence>
<comment type="caution">
    <text evidence="1">The sequence shown here is derived from an EMBL/GenBank/DDBJ whole genome shotgun (WGS) entry which is preliminary data.</text>
</comment>
<dbReference type="EMBL" id="VULU01000031">
    <property type="protein sequence ID" value="MSS49622.1"/>
    <property type="molecule type" value="Genomic_DNA"/>
</dbReference>
<sequence>MGKYDFIKEGNVLFWHDPDNGLSDGVYQVVSVPEVIEDDSIILIAASGSEAEVYPTELSPINSGRSYKKAFLRWKAERETDGKVFYDRLSEVMKTDSKMKVGDMVVFTNDAGLVFGPYEVLAFEKPDNIKDRCVFIDHDSYWFSERPENLLLVQIGGEL</sequence>
<dbReference type="RefSeq" id="WP_154577572.1">
    <property type="nucleotide sequence ID" value="NZ_VULU01000031.1"/>
</dbReference>
<protein>
    <submittedName>
        <fullName evidence="1">Uncharacterized protein</fullName>
    </submittedName>
</protein>
<dbReference type="Proteomes" id="UP000460950">
    <property type="component" value="Unassembled WGS sequence"/>
</dbReference>
<evidence type="ECO:0000313" key="2">
    <source>
        <dbReference type="Proteomes" id="UP000460950"/>
    </source>
</evidence>
<proteinExistence type="predicted"/>